<organism evidence="3">
    <name type="scientific">Serpula lacrymans var. lacrymans (strain S7.3)</name>
    <name type="common">Dry rot fungus</name>
    <dbReference type="NCBI Taxonomy" id="936435"/>
    <lineage>
        <taxon>Eukaryota</taxon>
        <taxon>Fungi</taxon>
        <taxon>Dikarya</taxon>
        <taxon>Basidiomycota</taxon>
        <taxon>Agaricomycotina</taxon>
        <taxon>Agaricomycetes</taxon>
        <taxon>Agaricomycetidae</taxon>
        <taxon>Boletales</taxon>
        <taxon>Coniophorineae</taxon>
        <taxon>Serpulaceae</taxon>
        <taxon>Serpula</taxon>
    </lineage>
</organism>
<protein>
    <recommendedName>
        <fullName evidence="1">AB hydrolase-1 domain-containing protein</fullName>
    </recommendedName>
</protein>
<dbReference type="InParanoid" id="F8PQD4"/>
<evidence type="ECO:0000259" key="1">
    <source>
        <dbReference type="Pfam" id="PF00561"/>
    </source>
</evidence>
<keyword evidence="3" id="KW-1185">Reference proteome</keyword>
<accession>F8PQD4</accession>
<name>F8PQD4_SERL3</name>
<reference evidence="3" key="1">
    <citation type="journal article" date="2011" name="Science">
        <title>The plant cell wall-decomposing machinery underlies the functional diversity of forest fungi.</title>
        <authorList>
            <person name="Eastwood D.C."/>
            <person name="Floudas D."/>
            <person name="Binder M."/>
            <person name="Majcherczyk A."/>
            <person name="Schneider P."/>
            <person name="Aerts A."/>
            <person name="Asiegbu F.O."/>
            <person name="Baker S.E."/>
            <person name="Barry K."/>
            <person name="Bendiksby M."/>
            <person name="Blumentritt M."/>
            <person name="Coutinho P.M."/>
            <person name="Cullen D."/>
            <person name="de Vries R.P."/>
            <person name="Gathman A."/>
            <person name="Goodell B."/>
            <person name="Henrissat B."/>
            <person name="Ihrmark K."/>
            <person name="Kauserud H."/>
            <person name="Kohler A."/>
            <person name="LaButti K."/>
            <person name="Lapidus A."/>
            <person name="Lavin J.L."/>
            <person name="Lee Y.-H."/>
            <person name="Lindquist E."/>
            <person name="Lilly W."/>
            <person name="Lucas S."/>
            <person name="Morin E."/>
            <person name="Murat C."/>
            <person name="Oguiza J.A."/>
            <person name="Park J."/>
            <person name="Pisabarro A.G."/>
            <person name="Riley R."/>
            <person name="Rosling A."/>
            <person name="Salamov A."/>
            <person name="Schmidt O."/>
            <person name="Schmutz J."/>
            <person name="Skrede I."/>
            <person name="Stenlid J."/>
            <person name="Wiebenga A."/>
            <person name="Xie X."/>
            <person name="Kuees U."/>
            <person name="Hibbett D.S."/>
            <person name="Hoffmeister D."/>
            <person name="Hoegberg N."/>
            <person name="Martin F."/>
            <person name="Grigoriev I.V."/>
            <person name="Watkinson S.C."/>
        </authorList>
    </citation>
    <scope>NUCLEOTIDE SEQUENCE [LARGE SCALE GENOMIC DNA]</scope>
    <source>
        <strain evidence="3">strain S7.3</strain>
    </source>
</reference>
<gene>
    <name evidence="2" type="ORF">SERLA73DRAFT_48330</name>
</gene>
<dbReference type="SUPFAM" id="SSF53474">
    <property type="entry name" value="alpha/beta-Hydrolases"/>
    <property type="match status" value="1"/>
</dbReference>
<dbReference type="AlphaFoldDB" id="F8PQD4"/>
<dbReference type="InterPro" id="IPR000073">
    <property type="entry name" value="AB_hydrolase_1"/>
</dbReference>
<evidence type="ECO:0000313" key="3">
    <source>
        <dbReference type="Proteomes" id="UP000008063"/>
    </source>
</evidence>
<evidence type="ECO:0000313" key="2">
    <source>
        <dbReference type="EMBL" id="EGO01547.1"/>
    </source>
</evidence>
<sequence>MPYVDIPSRDDYVSIWYTTNSVYGNVGSFDPDKPTAIILHPLFLDSTWLEHQFDDPRLTYNHNLIAFDMRVCGKSRCRPSGLHDSWVEAADLAFACQALCLPPAHVLALESISVNCALRLAALFPELCLSLTLCNVPPPTELKAVFEAYDELLQLWCYAEDLDSFEHAGSEVVNFMTAGNDTELDLRDELISYWEMTLPPTKRLRIVELINVVMNVSCIKKRSFCQ</sequence>
<dbReference type="HOGENOM" id="CLU_101861_0_0_1"/>
<dbReference type="InterPro" id="IPR029058">
    <property type="entry name" value="AB_hydrolase_fold"/>
</dbReference>
<dbReference type="Pfam" id="PF00561">
    <property type="entry name" value="Abhydrolase_1"/>
    <property type="match status" value="1"/>
</dbReference>
<proteinExistence type="predicted"/>
<feature type="domain" description="AB hydrolase-1" evidence="1">
    <location>
        <begin position="37"/>
        <end position="200"/>
    </location>
</feature>
<dbReference type="Gene3D" id="3.40.50.1820">
    <property type="entry name" value="alpha/beta hydrolase"/>
    <property type="match status" value="1"/>
</dbReference>
<dbReference type="EMBL" id="GL945477">
    <property type="protein sequence ID" value="EGO01547.1"/>
    <property type="molecule type" value="Genomic_DNA"/>
</dbReference>
<dbReference type="Proteomes" id="UP000008063">
    <property type="component" value="Unassembled WGS sequence"/>
</dbReference>
<dbReference type="OrthoDB" id="19657at2759"/>
<dbReference type="OMA" id="DLAFACQ"/>